<keyword evidence="2" id="KW-1185">Reference proteome</keyword>
<dbReference type="eggNOG" id="COG4733">
    <property type="taxonomic scope" value="Bacteria"/>
</dbReference>
<dbReference type="Pfam" id="PF13385">
    <property type="entry name" value="Laminin_G_3"/>
    <property type="match status" value="1"/>
</dbReference>
<dbReference type="Pfam" id="PF13585">
    <property type="entry name" value="CHU_C"/>
    <property type="match status" value="1"/>
</dbReference>
<evidence type="ECO:0008006" key="3">
    <source>
        <dbReference type="Google" id="ProtNLM"/>
    </source>
</evidence>
<dbReference type="GO" id="GO:0005975">
    <property type="term" value="P:carbohydrate metabolic process"/>
    <property type="evidence" value="ECO:0007669"/>
    <property type="project" value="UniProtKB-ARBA"/>
</dbReference>
<dbReference type="Gene3D" id="2.60.120.200">
    <property type="match status" value="1"/>
</dbReference>
<proteinExistence type="predicted"/>
<evidence type="ECO:0000313" key="2">
    <source>
        <dbReference type="Proteomes" id="UP000002011"/>
    </source>
</evidence>
<organism evidence="1 2">
    <name type="scientific">Dyadobacter fermentans (strain ATCC 700827 / DSM 18053 / CIP 107007 / KCTC 52180 / NS114)</name>
    <dbReference type="NCBI Taxonomy" id="471854"/>
    <lineage>
        <taxon>Bacteria</taxon>
        <taxon>Pseudomonadati</taxon>
        <taxon>Bacteroidota</taxon>
        <taxon>Cytophagia</taxon>
        <taxon>Cytophagales</taxon>
        <taxon>Spirosomataceae</taxon>
        <taxon>Dyadobacter</taxon>
    </lineage>
</organism>
<dbReference type="KEGG" id="dfe:Dfer_4794"/>
<sequence>MNLLRGILTMFLTVCAAISVHGEVDLNRGLIGCYPFSGNARDFSPMGNDGTVRGAQLATDRFGNPDAAYQFDGIDDVIEISPKDLQINTFTYSIWVNPDVIPAPSTALFLFSVGSSFGDQHILFGDHYSDSRHTGFSHGSYLGVANNVLCSGASIEPIGKWYHLVLVKTETDYLFYINGRMVCSNSVNGQKAFYGTGVVRATIGARNNEGQAAHARIDDIHLYNRPLNEEEIAALYQGPEVQQEPVKGGILRDNKPICGGNTVALNAVSDRPGGIFKWVVDGAEQSESSAQLMLATEDRGAAYTIHVGLKVDFDRSCFVQPEPFEVISLLEVNACANPPEETSRLHVPDIFTPNEDGKNDSWKIYNTDSIKDFRLMVFNRWGEVIYASKSGGHEWDGTYRGKVVPSGSYAFRILSGEKLIQKGSVMVVY</sequence>
<reference evidence="1 2" key="1">
    <citation type="journal article" date="2009" name="Stand. Genomic Sci.">
        <title>Complete genome sequence of Dyadobacter fermentans type strain (NS114).</title>
        <authorList>
            <person name="Lang E."/>
            <person name="Lapidus A."/>
            <person name="Chertkov O."/>
            <person name="Brettin T."/>
            <person name="Detter J.C."/>
            <person name="Han C."/>
            <person name="Copeland A."/>
            <person name="Glavina Del Rio T."/>
            <person name="Nolan M."/>
            <person name="Chen F."/>
            <person name="Lucas S."/>
            <person name="Tice H."/>
            <person name="Cheng J.F."/>
            <person name="Land M."/>
            <person name="Hauser L."/>
            <person name="Chang Y.J."/>
            <person name="Jeffries C.D."/>
            <person name="Kopitz M."/>
            <person name="Bruce D."/>
            <person name="Goodwin L."/>
            <person name="Pitluck S."/>
            <person name="Ovchinnikova G."/>
            <person name="Pati A."/>
            <person name="Ivanova N."/>
            <person name="Mavrommatis K."/>
            <person name="Chen A."/>
            <person name="Palaniappan K."/>
            <person name="Chain P."/>
            <person name="Bristow J."/>
            <person name="Eisen J.A."/>
            <person name="Markowitz V."/>
            <person name="Hugenholtz P."/>
            <person name="Goker M."/>
            <person name="Rohde M."/>
            <person name="Kyrpides N.C."/>
            <person name="Klenk H.P."/>
        </authorList>
    </citation>
    <scope>NUCLEOTIDE SEQUENCE [LARGE SCALE GENOMIC DNA]</scope>
    <source>
        <strain evidence="2">ATCC 700827 / DSM 18053 / CIP 107007 / KCTC 52180 / NS114</strain>
    </source>
</reference>
<dbReference type="eggNOG" id="COG3291">
    <property type="taxonomic scope" value="Bacteria"/>
</dbReference>
<dbReference type="AlphaFoldDB" id="C6W5Q6"/>
<dbReference type="HOGENOM" id="CLU_638946_0_0_10"/>
<dbReference type="STRING" id="471854.Dfer_4794"/>
<protein>
    <recommendedName>
        <fullName evidence="3">LamG domain protein jellyroll fold domain protein</fullName>
    </recommendedName>
</protein>
<evidence type="ECO:0000313" key="1">
    <source>
        <dbReference type="EMBL" id="ACT95995.1"/>
    </source>
</evidence>
<accession>C6W5Q6</accession>
<name>C6W5Q6_DYAFD</name>
<dbReference type="InterPro" id="IPR013320">
    <property type="entry name" value="ConA-like_dom_sf"/>
</dbReference>
<dbReference type="OrthoDB" id="1490335at2"/>
<dbReference type="InterPro" id="IPR026341">
    <property type="entry name" value="T9SS_type_B"/>
</dbReference>
<dbReference type="Proteomes" id="UP000002011">
    <property type="component" value="Chromosome"/>
</dbReference>
<dbReference type="RefSeq" id="WP_015814236.1">
    <property type="nucleotide sequence ID" value="NC_013037.1"/>
</dbReference>
<gene>
    <name evidence="1" type="ordered locus">Dfer_4794</name>
</gene>
<dbReference type="EMBL" id="CP001619">
    <property type="protein sequence ID" value="ACT95995.1"/>
    <property type="molecule type" value="Genomic_DNA"/>
</dbReference>
<dbReference type="GO" id="GO:0004553">
    <property type="term" value="F:hydrolase activity, hydrolyzing O-glycosyl compounds"/>
    <property type="evidence" value="ECO:0007669"/>
    <property type="project" value="UniProtKB-ARBA"/>
</dbReference>
<dbReference type="SUPFAM" id="SSF49899">
    <property type="entry name" value="Concanavalin A-like lectins/glucanases"/>
    <property type="match status" value="1"/>
</dbReference>
<dbReference type="NCBIfam" id="TIGR04131">
    <property type="entry name" value="Bac_Flav_CTERM"/>
    <property type="match status" value="1"/>
</dbReference>